<gene>
    <name evidence="1" type="ORF">ALQ30_200267</name>
</gene>
<evidence type="ECO:0000313" key="1">
    <source>
        <dbReference type="EMBL" id="RMO97705.1"/>
    </source>
</evidence>
<dbReference type="AlphaFoldDB" id="A0A3M3ZU92"/>
<comment type="caution">
    <text evidence="1">The sequence shown here is derived from an EMBL/GenBank/DDBJ whole genome shotgun (WGS) entry which is preliminary data.</text>
</comment>
<name>A0A3M3ZU92_9PSED</name>
<accession>A0A3M3ZU92</accession>
<proteinExistence type="predicted"/>
<sequence>MKDEKKLPVARLGNSTLGECKLLSAADHDMTERHTYEQVHGFTFGGEAKFLAFFAQFAQTSVNVDVCRASCLGGIEDNLNADLAHPLDWELSAMLSRDGQIHRYRAELDDFIIESVFPDE</sequence>
<dbReference type="RefSeq" id="WP_122290714.1">
    <property type="nucleotide sequence ID" value="NZ_RBQE01000535.1"/>
</dbReference>
<reference evidence="1 2" key="1">
    <citation type="submission" date="2018-08" db="EMBL/GenBank/DDBJ databases">
        <title>Recombination of ecologically and evolutionarily significant loci maintains genetic cohesion in the Pseudomonas syringae species complex.</title>
        <authorList>
            <person name="Dillon M."/>
            <person name="Thakur S."/>
            <person name="Almeida R.N.D."/>
            <person name="Weir B.S."/>
            <person name="Guttman D.S."/>
        </authorList>
    </citation>
    <scope>NUCLEOTIDE SEQUENCE [LARGE SCALE GENOMIC DNA]</scope>
    <source>
        <strain evidence="1 2">ICMP 3706</strain>
    </source>
</reference>
<protein>
    <submittedName>
        <fullName evidence="1">Uncharacterized protein</fullName>
    </submittedName>
</protein>
<dbReference type="Proteomes" id="UP000281604">
    <property type="component" value="Unassembled WGS sequence"/>
</dbReference>
<organism evidence="1 2">
    <name type="scientific">Pseudomonas syringae pv. persicae</name>
    <dbReference type="NCBI Taxonomy" id="237306"/>
    <lineage>
        <taxon>Bacteria</taxon>
        <taxon>Pseudomonadati</taxon>
        <taxon>Pseudomonadota</taxon>
        <taxon>Gammaproteobacteria</taxon>
        <taxon>Pseudomonadales</taxon>
        <taxon>Pseudomonadaceae</taxon>
        <taxon>Pseudomonas</taxon>
    </lineage>
</organism>
<dbReference type="EMBL" id="RBQE01000535">
    <property type="protein sequence ID" value="RMO97705.1"/>
    <property type="molecule type" value="Genomic_DNA"/>
</dbReference>
<evidence type="ECO:0000313" key="2">
    <source>
        <dbReference type="Proteomes" id="UP000281604"/>
    </source>
</evidence>